<name>A0A8J5EZ84_ZINOF</name>
<gene>
    <name evidence="7" type="ORF">ZIOFF_061457</name>
</gene>
<comment type="caution">
    <text evidence="7">The sequence shown here is derived from an EMBL/GenBank/DDBJ whole genome shotgun (WGS) entry which is preliminary data.</text>
</comment>
<dbReference type="GO" id="GO:0005634">
    <property type="term" value="C:nucleus"/>
    <property type="evidence" value="ECO:0007669"/>
    <property type="project" value="UniProtKB-SubCell"/>
</dbReference>
<dbReference type="PANTHER" id="PTHR10641">
    <property type="entry name" value="MYB FAMILY TRANSCRIPTION FACTOR"/>
    <property type="match status" value="1"/>
</dbReference>
<evidence type="ECO:0000256" key="4">
    <source>
        <dbReference type="SAM" id="MobiDB-lite"/>
    </source>
</evidence>
<organism evidence="7 8">
    <name type="scientific">Zingiber officinale</name>
    <name type="common">Ginger</name>
    <name type="synonym">Amomum zingiber</name>
    <dbReference type="NCBI Taxonomy" id="94328"/>
    <lineage>
        <taxon>Eukaryota</taxon>
        <taxon>Viridiplantae</taxon>
        <taxon>Streptophyta</taxon>
        <taxon>Embryophyta</taxon>
        <taxon>Tracheophyta</taxon>
        <taxon>Spermatophyta</taxon>
        <taxon>Magnoliopsida</taxon>
        <taxon>Liliopsida</taxon>
        <taxon>Zingiberales</taxon>
        <taxon>Zingiberaceae</taxon>
        <taxon>Zingiber</taxon>
    </lineage>
</organism>
<dbReference type="Pfam" id="PF00249">
    <property type="entry name" value="Myb_DNA-binding"/>
    <property type="match status" value="1"/>
</dbReference>
<evidence type="ECO:0000259" key="5">
    <source>
        <dbReference type="PROSITE" id="PS50090"/>
    </source>
</evidence>
<keyword evidence="8" id="KW-1185">Reference proteome</keyword>
<dbReference type="InterPro" id="IPR001005">
    <property type="entry name" value="SANT/Myb"/>
</dbReference>
<dbReference type="CDD" id="cd00167">
    <property type="entry name" value="SANT"/>
    <property type="match status" value="1"/>
</dbReference>
<dbReference type="InterPro" id="IPR017930">
    <property type="entry name" value="Myb_dom"/>
</dbReference>
<dbReference type="InterPro" id="IPR015495">
    <property type="entry name" value="Myb_TF_plants"/>
</dbReference>
<feature type="region of interest" description="Disordered" evidence="4">
    <location>
        <begin position="108"/>
        <end position="156"/>
    </location>
</feature>
<dbReference type="Proteomes" id="UP000734854">
    <property type="component" value="Unassembled WGS sequence"/>
</dbReference>
<comment type="subcellular location">
    <subcellularLocation>
        <location evidence="1">Nucleus</location>
    </subcellularLocation>
</comment>
<dbReference type="GO" id="GO:0009733">
    <property type="term" value="P:response to auxin"/>
    <property type="evidence" value="ECO:0007669"/>
    <property type="project" value="TreeGrafter"/>
</dbReference>
<dbReference type="GO" id="GO:0003677">
    <property type="term" value="F:DNA binding"/>
    <property type="evidence" value="ECO:0007669"/>
    <property type="project" value="UniProtKB-KW"/>
</dbReference>
<feature type="domain" description="Myb-like" evidence="5">
    <location>
        <begin position="1"/>
        <end position="29"/>
    </location>
</feature>
<evidence type="ECO:0000256" key="1">
    <source>
        <dbReference type="ARBA" id="ARBA00004123"/>
    </source>
</evidence>
<evidence type="ECO:0000256" key="2">
    <source>
        <dbReference type="ARBA" id="ARBA00023125"/>
    </source>
</evidence>
<keyword evidence="2" id="KW-0238">DNA-binding</keyword>
<reference evidence="7 8" key="1">
    <citation type="submission" date="2020-08" db="EMBL/GenBank/DDBJ databases">
        <title>Plant Genome Project.</title>
        <authorList>
            <person name="Zhang R.-G."/>
        </authorList>
    </citation>
    <scope>NUCLEOTIDE SEQUENCE [LARGE SCALE GENOMIC DNA]</scope>
    <source>
        <tissue evidence="7">Rhizome</tissue>
    </source>
</reference>
<keyword evidence="3" id="KW-0539">Nucleus</keyword>
<sequence>MLGNRWAAIASYLPERTDNDIKNHWNTHLKKKLWKLENDPKCCIQPSCRSMAKGLWEKCLQADIDMAKRALSEALQAVERPPPEASVTSFASSTENISRLLQTWMKPGLRGAGSGGPGRSEQASSQGSVSTSAAAAGLNENSSPPPPPLMSYLESWLLDETEGQDGFLDDLL</sequence>
<dbReference type="InterPro" id="IPR009057">
    <property type="entry name" value="Homeodomain-like_sf"/>
</dbReference>
<evidence type="ECO:0000256" key="3">
    <source>
        <dbReference type="ARBA" id="ARBA00023242"/>
    </source>
</evidence>
<dbReference type="Gene3D" id="1.10.10.60">
    <property type="entry name" value="Homeodomain-like"/>
    <property type="match status" value="1"/>
</dbReference>
<dbReference type="EMBL" id="JACMSC010000017">
    <property type="protein sequence ID" value="KAG6478025.1"/>
    <property type="molecule type" value="Genomic_DNA"/>
</dbReference>
<accession>A0A8J5EZ84</accession>
<proteinExistence type="predicted"/>
<feature type="compositionally biased region" description="Polar residues" evidence="4">
    <location>
        <begin position="121"/>
        <end position="133"/>
    </location>
</feature>
<protein>
    <submittedName>
        <fullName evidence="7">Uncharacterized protein</fullName>
    </submittedName>
</protein>
<dbReference type="PROSITE" id="PS50090">
    <property type="entry name" value="MYB_LIKE"/>
    <property type="match status" value="1"/>
</dbReference>
<evidence type="ECO:0000313" key="7">
    <source>
        <dbReference type="EMBL" id="KAG6478025.1"/>
    </source>
</evidence>
<feature type="domain" description="HTH myb-type" evidence="6">
    <location>
        <begin position="1"/>
        <end position="33"/>
    </location>
</feature>
<dbReference type="PROSITE" id="PS51294">
    <property type="entry name" value="HTH_MYB"/>
    <property type="match status" value="1"/>
</dbReference>
<evidence type="ECO:0000313" key="8">
    <source>
        <dbReference type="Proteomes" id="UP000734854"/>
    </source>
</evidence>
<dbReference type="SUPFAM" id="SSF46689">
    <property type="entry name" value="Homeodomain-like"/>
    <property type="match status" value="1"/>
</dbReference>
<dbReference type="PANTHER" id="PTHR10641:SF1121">
    <property type="entry name" value="OS07G0629000 PROTEIN"/>
    <property type="match status" value="1"/>
</dbReference>
<dbReference type="AlphaFoldDB" id="A0A8J5EZ84"/>
<evidence type="ECO:0000259" key="6">
    <source>
        <dbReference type="PROSITE" id="PS51294"/>
    </source>
</evidence>